<evidence type="ECO:0000313" key="1">
    <source>
        <dbReference type="EMBL" id="KAK0061059.1"/>
    </source>
</evidence>
<dbReference type="EMBL" id="JASAOG010000032">
    <property type="protein sequence ID" value="KAK0061059.1"/>
    <property type="molecule type" value="Genomic_DNA"/>
</dbReference>
<proteinExistence type="predicted"/>
<sequence>MKSELARGRCLQLEQAYLLDVRLLADDDGGGEWDFVCNVAIGGSAAPLRGVCQNIMSSYQGRTDQLEEEKVTAAENSADDFVGITLPDI</sequence>
<organism evidence="1 2">
    <name type="scientific">Biomphalaria pfeifferi</name>
    <name type="common">Bloodfluke planorb</name>
    <name type="synonym">Freshwater snail</name>
    <dbReference type="NCBI Taxonomy" id="112525"/>
    <lineage>
        <taxon>Eukaryota</taxon>
        <taxon>Metazoa</taxon>
        <taxon>Spiralia</taxon>
        <taxon>Lophotrochozoa</taxon>
        <taxon>Mollusca</taxon>
        <taxon>Gastropoda</taxon>
        <taxon>Heterobranchia</taxon>
        <taxon>Euthyneura</taxon>
        <taxon>Panpulmonata</taxon>
        <taxon>Hygrophila</taxon>
        <taxon>Lymnaeoidea</taxon>
        <taxon>Planorbidae</taxon>
        <taxon>Biomphalaria</taxon>
    </lineage>
</organism>
<evidence type="ECO:0000313" key="2">
    <source>
        <dbReference type="Proteomes" id="UP001233172"/>
    </source>
</evidence>
<accession>A0AAD8BWA3</accession>
<dbReference type="Proteomes" id="UP001233172">
    <property type="component" value="Unassembled WGS sequence"/>
</dbReference>
<reference evidence="1" key="1">
    <citation type="journal article" date="2023" name="PLoS Negl. Trop. Dis.">
        <title>A genome sequence for Biomphalaria pfeifferi, the major vector snail for the human-infecting parasite Schistosoma mansoni.</title>
        <authorList>
            <person name="Bu L."/>
            <person name="Lu L."/>
            <person name="Laidemitt M.R."/>
            <person name="Zhang S.M."/>
            <person name="Mutuku M."/>
            <person name="Mkoji G."/>
            <person name="Steinauer M."/>
            <person name="Loker E.S."/>
        </authorList>
    </citation>
    <scope>NUCLEOTIDE SEQUENCE</scope>
    <source>
        <strain evidence="1">KasaAsao</strain>
    </source>
</reference>
<comment type="caution">
    <text evidence="1">The sequence shown here is derived from an EMBL/GenBank/DDBJ whole genome shotgun (WGS) entry which is preliminary data.</text>
</comment>
<reference evidence="1" key="2">
    <citation type="submission" date="2023-04" db="EMBL/GenBank/DDBJ databases">
        <authorList>
            <person name="Bu L."/>
            <person name="Lu L."/>
            <person name="Laidemitt M.R."/>
            <person name="Zhang S.M."/>
            <person name="Mutuku M."/>
            <person name="Mkoji G."/>
            <person name="Steinauer M."/>
            <person name="Loker E.S."/>
        </authorList>
    </citation>
    <scope>NUCLEOTIDE SEQUENCE</scope>
    <source>
        <strain evidence="1">KasaAsao</strain>
        <tissue evidence="1">Whole Snail</tissue>
    </source>
</reference>
<dbReference type="AlphaFoldDB" id="A0AAD8BWA3"/>
<keyword evidence="2" id="KW-1185">Reference proteome</keyword>
<gene>
    <name evidence="1" type="ORF">Bpfe_009587</name>
</gene>
<protein>
    <submittedName>
        <fullName evidence="1">Uncharacterized protein</fullName>
    </submittedName>
</protein>
<name>A0AAD8BWA3_BIOPF</name>